<protein>
    <submittedName>
        <fullName evidence="2">Uncharacterized protein</fullName>
    </submittedName>
</protein>
<feature type="region of interest" description="Disordered" evidence="1">
    <location>
        <begin position="68"/>
        <end position="89"/>
    </location>
</feature>
<reference evidence="2" key="1">
    <citation type="submission" date="2017-02" db="EMBL/GenBank/DDBJ databases">
        <title>Delving into the versatile metabolic prowess of the omnipresent phylum Bacteroidetes.</title>
        <authorList>
            <person name="Nobu M.K."/>
            <person name="Mei R."/>
            <person name="Narihiro T."/>
            <person name="Kuroda K."/>
            <person name="Liu W.-T."/>
        </authorList>
    </citation>
    <scope>NUCLEOTIDE SEQUENCE</scope>
    <source>
        <strain evidence="2">ADurb.Bin160</strain>
    </source>
</reference>
<dbReference type="Proteomes" id="UP000485621">
    <property type="component" value="Unassembled WGS sequence"/>
</dbReference>
<evidence type="ECO:0000313" key="2">
    <source>
        <dbReference type="EMBL" id="OQB42013.1"/>
    </source>
</evidence>
<dbReference type="EMBL" id="MWDB01000007">
    <property type="protein sequence ID" value="OQB42013.1"/>
    <property type="molecule type" value="Genomic_DNA"/>
</dbReference>
<comment type="caution">
    <text evidence="2">The sequence shown here is derived from an EMBL/GenBank/DDBJ whole genome shotgun (WGS) entry which is preliminary data.</text>
</comment>
<gene>
    <name evidence="2" type="ORF">BWY04_00499</name>
</gene>
<dbReference type="AlphaFoldDB" id="A0A1V5ZP49"/>
<organism evidence="2">
    <name type="scientific">candidate division CPR1 bacterium ADurb.Bin160</name>
    <dbReference type="NCBI Taxonomy" id="1852826"/>
    <lineage>
        <taxon>Bacteria</taxon>
        <taxon>candidate division CPR1</taxon>
    </lineage>
</organism>
<feature type="compositionally biased region" description="Basic and acidic residues" evidence="1">
    <location>
        <begin position="69"/>
        <end position="80"/>
    </location>
</feature>
<accession>A0A1V5ZP49</accession>
<sequence length="89" mass="10477">MKKINFFCLNKEKIEFFDEDDKTILDEYSLNIASALENNEITIFKTKNMNLIVRPSKIYAISIENVDENTEKEQKNKEDNNINETGNIR</sequence>
<proteinExistence type="predicted"/>
<name>A0A1V5ZP49_9BACT</name>
<evidence type="ECO:0000256" key="1">
    <source>
        <dbReference type="SAM" id="MobiDB-lite"/>
    </source>
</evidence>